<comment type="caution">
    <text evidence="1">The sequence shown here is derived from an EMBL/GenBank/DDBJ whole genome shotgun (WGS) entry which is preliminary data.</text>
</comment>
<dbReference type="AlphaFoldDB" id="A0A016W092"/>
<organism evidence="1 2">
    <name type="scientific">Ancylostoma ceylanicum</name>
    <dbReference type="NCBI Taxonomy" id="53326"/>
    <lineage>
        <taxon>Eukaryota</taxon>
        <taxon>Metazoa</taxon>
        <taxon>Ecdysozoa</taxon>
        <taxon>Nematoda</taxon>
        <taxon>Chromadorea</taxon>
        <taxon>Rhabditida</taxon>
        <taxon>Rhabditina</taxon>
        <taxon>Rhabditomorpha</taxon>
        <taxon>Strongyloidea</taxon>
        <taxon>Ancylostomatidae</taxon>
        <taxon>Ancylostomatinae</taxon>
        <taxon>Ancylostoma</taxon>
    </lineage>
</organism>
<reference evidence="2" key="1">
    <citation type="journal article" date="2015" name="Nat. Genet.">
        <title>The genome and transcriptome of the zoonotic hookworm Ancylostoma ceylanicum identify infection-specific gene families.</title>
        <authorList>
            <person name="Schwarz E.M."/>
            <person name="Hu Y."/>
            <person name="Antoshechkin I."/>
            <person name="Miller M.M."/>
            <person name="Sternberg P.W."/>
            <person name="Aroian R.V."/>
        </authorList>
    </citation>
    <scope>NUCLEOTIDE SEQUENCE</scope>
    <source>
        <strain evidence="2">HY135</strain>
    </source>
</reference>
<dbReference type="Proteomes" id="UP000024635">
    <property type="component" value="Unassembled WGS sequence"/>
</dbReference>
<evidence type="ECO:0000313" key="1">
    <source>
        <dbReference type="EMBL" id="EYC33030.1"/>
    </source>
</evidence>
<dbReference type="EMBL" id="JARK01001338">
    <property type="protein sequence ID" value="EYC33030.1"/>
    <property type="molecule type" value="Genomic_DNA"/>
</dbReference>
<sequence length="73" mass="8944">MAETFEIQQELSWCNSLHLWKNDACFWRHILFAQFSFYEELDGIPGFAREFYYPWLLTLTRLIRMQIQFNSSD</sequence>
<protein>
    <submittedName>
        <fullName evidence="1">Uncharacterized protein</fullName>
    </submittedName>
</protein>
<name>A0A016W092_9BILA</name>
<accession>A0A016W092</accession>
<keyword evidence="2" id="KW-1185">Reference proteome</keyword>
<evidence type="ECO:0000313" key="2">
    <source>
        <dbReference type="Proteomes" id="UP000024635"/>
    </source>
</evidence>
<proteinExistence type="predicted"/>
<gene>
    <name evidence="1" type="primary">Acey_s0002.g567</name>
    <name evidence="1" type="ORF">Y032_0002g567</name>
</gene>